<keyword evidence="4" id="KW-0963">Cytoplasm</keyword>
<protein>
    <recommendedName>
        <fullName evidence="3">KIF-binding protein</fullName>
    </recommendedName>
</protein>
<dbReference type="AlphaFoldDB" id="A0A8J2S8A5"/>
<evidence type="ECO:0000313" key="8">
    <source>
        <dbReference type="Proteomes" id="UP000789595"/>
    </source>
</evidence>
<evidence type="ECO:0000256" key="6">
    <source>
        <dbReference type="SAM" id="MobiDB-lite"/>
    </source>
</evidence>
<evidence type="ECO:0000256" key="1">
    <source>
        <dbReference type="ARBA" id="ARBA00004245"/>
    </source>
</evidence>
<keyword evidence="8" id="KW-1185">Reference proteome</keyword>
<organism evidence="7 8">
    <name type="scientific">Pelagomonas calceolata</name>
    <dbReference type="NCBI Taxonomy" id="35677"/>
    <lineage>
        <taxon>Eukaryota</taxon>
        <taxon>Sar</taxon>
        <taxon>Stramenopiles</taxon>
        <taxon>Ochrophyta</taxon>
        <taxon>Pelagophyceae</taxon>
        <taxon>Pelagomonadales</taxon>
        <taxon>Pelagomonadaceae</taxon>
        <taxon>Pelagomonas</taxon>
    </lineage>
</organism>
<feature type="region of interest" description="Disordered" evidence="6">
    <location>
        <begin position="111"/>
        <end position="135"/>
    </location>
</feature>
<accession>A0A8J2S8A5</accession>
<comment type="similarity">
    <text evidence="2">Belongs to the KIF-binding protein family.</text>
</comment>
<dbReference type="PANTHER" id="PTHR46321">
    <property type="entry name" value="KIF1-BINDING PROTEIN"/>
    <property type="match status" value="1"/>
</dbReference>
<sequence>MAALNAAASFDASAVAKAQDETLAEAERLNVLPAPEKTPFEHKYAARKLLQERCQVLEAALPGAGTTTPWVRALLGECEAALGDIGYDVEEPHAADPCYARALAALAPGAEALDDSGDHGDEDASEEARLQAAAADEETAEDIAVASAACVRDAALVGAPKHARGAELGAAALRALNGAAVLWQGREQPRRAFRLLKAAEALERLPSLPGGAGFSADTLREAETKTIYYLAQVCASLGDGAASANYCAQTLERQLVGPTPSFDGVTPLDWAKNCVGLARFFVDQGAVLDAMSCCRAGVAAARLDGVDDDPDEPRGSVVADAHKCWAQAHASRAESFIATRRTVGWLSILAEVEDGAAPPKPPAATLAADFRSLGAPERSPDLVDGIGGDLRLAFRAALRALRRARSYYVLDGFVTEHVDLARLESTCWKLVSLKEPDYARLQQMRRRRVACLDPLRDALQADAYRDLRATLGYEVAQVLAAIVEAKAERLRRYSGQALRERQQALEALKDRTCDVFDDFLKQCAGDARTQPGDTPRSAIERLAESDVEAYMNAQFVAARLRGKRFVAIPGDVRHAEDSLRRYKQCVADAAAAKKARNLPEDFFARELDLCEQMIHLLPTKIHHVRTTGGVLEDF</sequence>
<dbReference type="PANTHER" id="PTHR46321:SF1">
    <property type="entry name" value="KIF-BINDING PROTEIN"/>
    <property type="match status" value="1"/>
</dbReference>
<dbReference type="Pfam" id="PF12309">
    <property type="entry name" value="KBP_C"/>
    <property type="match status" value="1"/>
</dbReference>
<evidence type="ECO:0000256" key="2">
    <source>
        <dbReference type="ARBA" id="ARBA00010305"/>
    </source>
</evidence>
<dbReference type="Proteomes" id="UP000789595">
    <property type="component" value="Unassembled WGS sequence"/>
</dbReference>
<dbReference type="EMBL" id="CAKKNE010000001">
    <property type="protein sequence ID" value="CAH0363904.1"/>
    <property type="molecule type" value="Genomic_DNA"/>
</dbReference>
<gene>
    <name evidence="7" type="ORF">PECAL_1P02450</name>
</gene>
<comment type="subcellular location">
    <subcellularLocation>
        <location evidence="1">Cytoplasm</location>
        <location evidence="1">Cytoskeleton</location>
    </subcellularLocation>
</comment>
<feature type="compositionally biased region" description="Acidic residues" evidence="6">
    <location>
        <begin position="112"/>
        <end position="125"/>
    </location>
</feature>
<keyword evidence="5" id="KW-0206">Cytoskeleton</keyword>
<comment type="caution">
    <text evidence="7">The sequence shown here is derived from an EMBL/GenBank/DDBJ whole genome shotgun (WGS) entry which is preliminary data.</text>
</comment>
<proteinExistence type="inferred from homology"/>
<evidence type="ECO:0000256" key="5">
    <source>
        <dbReference type="ARBA" id="ARBA00023212"/>
    </source>
</evidence>
<dbReference type="GO" id="GO:0005856">
    <property type="term" value="C:cytoskeleton"/>
    <property type="evidence" value="ECO:0007669"/>
    <property type="project" value="UniProtKB-SubCell"/>
</dbReference>
<dbReference type="InterPro" id="IPR022083">
    <property type="entry name" value="KBP"/>
</dbReference>
<name>A0A8J2S8A5_9STRA</name>
<reference evidence="7" key="1">
    <citation type="submission" date="2021-11" db="EMBL/GenBank/DDBJ databases">
        <authorList>
            <consortium name="Genoscope - CEA"/>
            <person name="William W."/>
        </authorList>
    </citation>
    <scope>NUCLEOTIDE SEQUENCE</scope>
</reference>
<evidence type="ECO:0000256" key="3">
    <source>
        <dbReference type="ARBA" id="ARBA00016840"/>
    </source>
</evidence>
<evidence type="ECO:0000313" key="7">
    <source>
        <dbReference type="EMBL" id="CAH0363904.1"/>
    </source>
</evidence>
<dbReference type="OrthoDB" id="409897at2759"/>
<evidence type="ECO:0000256" key="4">
    <source>
        <dbReference type="ARBA" id="ARBA00022490"/>
    </source>
</evidence>